<dbReference type="Proteomes" id="UP000431092">
    <property type="component" value="Unassembled WGS sequence"/>
</dbReference>
<evidence type="ECO:0000256" key="6">
    <source>
        <dbReference type="SAM" id="Phobius"/>
    </source>
</evidence>
<gene>
    <name evidence="8" type="ORF">GGG17_10155</name>
</gene>
<evidence type="ECO:0000259" key="7">
    <source>
        <dbReference type="Pfam" id="PF04138"/>
    </source>
</evidence>
<feature type="transmembrane region" description="Helical" evidence="6">
    <location>
        <begin position="20"/>
        <end position="40"/>
    </location>
</feature>
<feature type="domain" description="GtrA/DPMS transmembrane" evidence="7">
    <location>
        <begin position="25"/>
        <end position="116"/>
    </location>
</feature>
<dbReference type="AlphaFoldDB" id="A0A6I3IZD0"/>
<evidence type="ECO:0000313" key="9">
    <source>
        <dbReference type="Proteomes" id="UP000431092"/>
    </source>
</evidence>
<evidence type="ECO:0000313" key="8">
    <source>
        <dbReference type="EMBL" id="MTB72326.1"/>
    </source>
</evidence>
<evidence type="ECO:0000256" key="1">
    <source>
        <dbReference type="ARBA" id="ARBA00004141"/>
    </source>
</evidence>
<evidence type="ECO:0000256" key="2">
    <source>
        <dbReference type="ARBA" id="ARBA00009399"/>
    </source>
</evidence>
<sequence length="133" mass="14773">MGGYNLLVFGLPGPGDGPMHGIPGRASVTATAIATLFSWVGNRYLTYRDQRRDKAHHELMLFVLFNAIALVITFACLYLSRYALDQHSQLADNVARFVGIGLGTVFRFLTYRRWVFAGKAAGDDELTEHTHVV</sequence>
<evidence type="ECO:0000256" key="4">
    <source>
        <dbReference type="ARBA" id="ARBA00022989"/>
    </source>
</evidence>
<comment type="subcellular location">
    <subcellularLocation>
        <location evidence="1">Membrane</location>
        <topology evidence="1">Multi-pass membrane protein</topology>
    </subcellularLocation>
</comment>
<name>A0A6I3IZD0_9MICO</name>
<feature type="transmembrane region" description="Helical" evidence="6">
    <location>
        <begin position="61"/>
        <end position="81"/>
    </location>
</feature>
<keyword evidence="3 6" id="KW-0812">Transmembrane</keyword>
<dbReference type="GO" id="GO:0005886">
    <property type="term" value="C:plasma membrane"/>
    <property type="evidence" value="ECO:0007669"/>
    <property type="project" value="TreeGrafter"/>
</dbReference>
<reference evidence="8 9" key="1">
    <citation type="submission" date="2019-11" db="EMBL/GenBank/DDBJ databases">
        <title>Whole genome sequencing identifies a novel species of the genus Arsenicicoccus isolated from human blood.</title>
        <authorList>
            <person name="Jeong J.H."/>
            <person name="Kweon O.J."/>
            <person name="Kim H.R."/>
            <person name="Kim T.-H."/>
            <person name="Ha S.-M."/>
            <person name="Lee M.-K."/>
        </authorList>
    </citation>
    <scope>NUCLEOTIDE SEQUENCE [LARGE SCALE GENOMIC DNA]</scope>
    <source>
        <strain evidence="8 9">MKL-02</strain>
    </source>
</reference>
<keyword evidence="4 6" id="KW-1133">Transmembrane helix</keyword>
<dbReference type="Pfam" id="PF04138">
    <property type="entry name" value="GtrA_DPMS_TM"/>
    <property type="match status" value="1"/>
</dbReference>
<dbReference type="InterPro" id="IPR051401">
    <property type="entry name" value="GtrA_CellWall_Glycosyl"/>
</dbReference>
<proteinExistence type="inferred from homology"/>
<feature type="transmembrane region" description="Helical" evidence="6">
    <location>
        <begin position="93"/>
        <end position="110"/>
    </location>
</feature>
<comment type="caution">
    <text evidence="8">The sequence shown here is derived from an EMBL/GenBank/DDBJ whole genome shotgun (WGS) entry which is preliminary data.</text>
</comment>
<protein>
    <submittedName>
        <fullName evidence="8">GtrA family protein</fullName>
    </submittedName>
</protein>
<dbReference type="GO" id="GO:0000271">
    <property type="term" value="P:polysaccharide biosynthetic process"/>
    <property type="evidence" value="ECO:0007669"/>
    <property type="project" value="InterPro"/>
</dbReference>
<dbReference type="InterPro" id="IPR007267">
    <property type="entry name" value="GtrA_DPMS_TM"/>
</dbReference>
<comment type="similarity">
    <text evidence="2">Belongs to the GtrA family.</text>
</comment>
<keyword evidence="5 6" id="KW-0472">Membrane</keyword>
<keyword evidence="9" id="KW-1185">Reference proteome</keyword>
<evidence type="ECO:0000256" key="5">
    <source>
        <dbReference type="ARBA" id="ARBA00023136"/>
    </source>
</evidence>
<dbReference type="PANTHER" id="PTHR38459">
    <property type="entry name" value="PROPHAGE BACTOPRENOL-LINKED GLUCOSE TRANSLOCASE HOMOLOG"/>
    <property type="match status" value="1"/>
</dbReference>
<evidence type="ECO:0000256" key="3">
    <source>
        <dbReference type="ARBA" id="ARBA00022692"/>
    </source>
</evidence>
<organism evidence="8 9">
    <name type="scientific">Arsenicicoccus cauae</name>
    <dbReference type="NCBI Taxonomy" id="2663847"/>
    <lineage>
        <taxon>Bacteria</taxon>
        <taxon>Bacillati</taxon>
        <taxon>Actinomycetota</taxon>
        <taxon>Actinomycetes</taxon>
        <taxon>Micrococcales</taxon>
        <taxon>Intrasporangiaceae</taxon>
        <taxon>Arsenicicoccus</taxon>
    </lineage>
</organism>
<accession>A0A6I3IZD0</accession>
<dbReference type="PANTHER" id="PTHR38459:SF1">
    <property type="entry name" value="PROPHAGE BACTOPRENOL-LINKED GLUCOSE TRANSLOCASE HOMOLOG"/>
    <property type="match status" value="1"/>
</dbReference>
<dbReference type="EMBL" id="WLVL01000037">
    <property type="protein sequence ID" value="MTB72326.1"/>
    <property type="molecule type" value="Genomic_DNA"/>
</dbReference>